<reference evidence="3 4" key="1">
    <citation type="submission" date="2014-04" db="EMBL/GenBank/DDBJ databases">
        <authorList>
            <consortium name="DOE Joint Genome Institute"/>
            <person name="Kuo A."/>
            <person name="Zuccaro A."/>
            <person name="Kohler A."/>
            <person name="Nagy L.G."/>
            <person name="Floudas D."/>
            <person name="Copeland A."/>
            <person name="Barry K.W."/>
            <person name="Cichocki N."/>
            <person name="Veneault-Fourrey C."/>
            <person name="LaButti K."/>
            <person name="Lindquist E.A."/>
            <person name="Lipzen A."/>
            <person name="Lundell T."/>
            <person name="Morin E."/>
            <person name="Murat C."/>
            <person name="Sun H."/>
            <person name="Tunlid A."/>
            <person name="Henrissat B."/>
            <person name="Grigoriev I.V."/>
            <person name="Hibbett D.S."/>
            <person name="Martin F."/>
            <person name="Nordberg H.P."/>
            <person name="Cantor M.N."/>
            <person name="Hua S.X."/>
        </authorList>
    </citation>
    <scope>NUCLEOTIDE SEQUENCE [LARGE SCALE GENOMIC DNA]</scope>
    <source>
        <strain evidence="3 4">MAFF 305830</strain>
    </source>
</reference>
<reference evidence="4" key="2">
    <citation type="submission" date="2015-01" db="EMBL/GenBank/DDBJ databases">
        <title>Evolutionary Origins and Diversification of the Mycorrhizal Mutualists.</title>
        <authorList>
            <consortium name="DOE Joint Genome Institute"/>
            <consortium name="Mycorrhizal Genomics Consortium"/>
            <person name="Kohler A."/>
            <person name="Kuo A."/>
            <person name="Nagy L.G."/>
            <person name="Floudas D."/>
            <person name="Copeland A."/>
            <person name="Barry K.W."/>
            <person name="Cichocki N."/>
            <person name="Veneault-Fourrey C."/>
            <person name="LaButti K."/>
            <person name="Lindquist E.A."/>
            <person name="Lipzen A."/>
            <person name="Lundell T."/>
            <person name="Morin E."/>
            <person name="Murat C."/>
            <person name="Riley R."/>
            <person name="Ohm R."/>
            <person name="Sun H."/>
            <person name="Tunlid A."/>
            <person name="Henrissat B."/>
            <person name="Grigoriev I.V."/>
            <person name="Hibbett D.S."/>
            <person name="Martin F."/>
        </authorList>
    </citation>
    <scope>NUCLEOTIDE SEQUENCE [LARGE SCALE GENOMIC DNA]</scope>
    <source>
        <strain evidence="4">MAFF 305830</strain>
    </source>
</reference>
<protein>
    <recommendedName>
        <fullName evidence="2">GAF domain-containing protein</fullName>
    </recommendedName>
</protein>
<dbReference type="PANTHER" id="PTHR21021">
    <property type="entry name" value="GAF/PUTATIVE CYTOSKELETAL PROTEIN"/>
    <property type="match status" value="1"/>
</dbReference>
<gene>
    <name evidence="3" type="ORF">M408DRAFT_23425</name>
</gene>
<dbReference type="Pfam" id="PF01590">
    <property type="entry name" value="GAF"/>
    <property type="match status" value="1"/>
</dbReference>
<evidence type="ECO:0000313" key="3">
    <source>
        <dbReference type="EMBL" id="KIM28764.1"/>
    </source>
</evidence>
<keyword evidence="4" id="KW-1185">Reference proteome</keyword>
<dbReference type="InterPro" id="IPR003018">
    <property type="entry name" value="GAF"/>
</dbReference>
<accession>A0A0C3B9H7</accession>
<dbReference type="AlphaFoldDB" id="A0A0C3B9H7"/>
<proteinExistence type="inferred from homology"/>
<evidence type="ECO:0000256" key="1">
    <source>
        <dbReference type="ARBA" id="ARBA00038454"/>
    </source>
</evidence>
<dbReference type="InterPro" id="IPR029016">
    <property type="entry name" value="GAF-like_dom_sf"/>
</dbReference>
<sequence length="208" mass="23061">MPHADSSLLPDYVKTKRDFWEHVNLQANGLMNDSLSWVTNLANVSSLVYHSLMDFDQFGLQERSPRPIVNWCGFYIDSCLFPPNSTLPTGVEDPNRILTLGPFCGRPACQLIKAKKGGGVCADAYLSRETLVVRDVDAYPGHIACDGDTKSEIVIPIKIQIQDKDTQRTEEIVLGVMDLDSIVLGAFDEEDVNGLEQLVKSVSVSCKW</sequence>
<dbReference type="Gene3D" id="3.30.450.40">
    <property type="match status" value="1"/>
</dbReference>
<evidence type="ECO:0000259" key="2">
    <source>
        <dbReference type="Pfam" id="PF01590"/>
    </source>
</evidence>
<evidence type="ECO:0000313" key="4">
    <source>
        <dbReference type="Proteomes" id="UP000054097"/>
    </source>
</evidence>
<dbReference type="PANTHER" id="PTHR21021:SF15">
    <property type="entry name" value="FREE METHIONINE-R-SULFOXIDE REDUCTASE"/>
    <property type="match status" value="1"/>
</dbReference>
<dbReference type="SUPFAM" id="SSF55781">
    <property type="entry name" value="GAF domain-like"/>
    <property type="match status" value="1"/>
</dbReference>
<dbReference type="GO" id="GO:0005829">
    <property type="term" value="C:cytosol"/>
    <property type="evidence" value="ECO:0007669"/>
    <property type="project" value="TreeGrafter"/>
</dbReference>
<dbReference type="Proteomes" id="UP000054097">
    <property type="component" value="Unassembled WGS sequence"/>
</dbReference>
<dbReference type="InterPro" id="IPR051330">
    <property type="entry name" value="Phosphatase_reg/MetRdx"/>
</dbReference>
<dbReference type="OrthoDB" id="15735at2759"/>
<dbReference type="STRING" id="933852.A0A0C3B9H7"/>
<dbReference type="InterPro" id="IPR000614">
    <property type="entry name" value="FRMsr_CS"/>
</dbReference>
<dbReference type="HOGENOM" id="CLU_077738_1_0_1"/>
<name>A0A0C3B9H7_SERVB</name>
<dbReference type="PROSITE" id="PS01320">
    <property type="entry name" value="UPF0067"/>
    <property type="match status" value="1"/>
</dbReference>
<dbReference type="GO" id="GO:0033745">
    <property type="term" value="F:L-methionine-(R)-S-oxide reductase activity"/>
    <property type="evidence" value="ECO:0007669"/>
    <property type="project" value="TreeGrafter"/>
</dbReference>
<dbReference type="EMBL" id="KN824291">
    <property type="protein sequence ID" value="KIM28764.1"/>
    <property type="molecule type" value="Genomic_DNA"/>
</dbReference>
<organism evidence="3 4">
    <name type="scientific">Serendipita vermifera MAFF 305830</name>
    <dbReference type="NCBI Taxonomy" id="933852"/>
    <lineage>
        <taxon>Eukaryota</taxon>
        <taxon>Fungi</taxon>
        <taxon>Dikarya</taxon>
        <taxon>Basidiomycota</taxon>
        <taxon>Agaricomycotina</taxon>
        <taxon>Agaricomycetes</taxon>
        <taxon>Sebacinales</taxon>
        <taxon>Serendipitaceae</taxon>
        <taxon>Serendipita</taxon>
    </lineage>
</organism>
<comment type="similarity">
    <text evidence="1">Belongs to the free Met sulfoxide reductase family.</text>
</comment>
<feature type="domain" description="GAF" evidence="2">
    <location>
        <begin position="112"/>
        <end position="204"/>
    </location>
</feature>